<protein>
    <recommendedName>
        <fullName evidence="8">MARVEL domain-containing protein</fullName>
    </recommendedName>
</protein>
<feature type="region of interest" description="Disordered" evidence="1">
    <location>
        <begin position="210"/>
        <end position="231"/>
    </location>
</feature>
<gene>
    <name evidence="3" type="ORF">IZO911_LOCUS3098</name>
    <name evidence="4" type="ORF">JYZ213_LOCUS2296</name>
    <name evidence="5" type="ORF">KXQ929_LOCUS4367</name>
    <name evidence="6" type="ORF">OXD698_LOCUS20183</name>
</gene>
<keyword evidence="2" id="KW-1133">Transmembrane helix</keyword>
<evidence type="ECO:0000313" key="3">
    <source>
        <dbReference type="EMBL" id="CAF0734269.1"/>
    </source>
</evidence>
<dbReference type="Proteomes" id="UP000663845">
    <property type="component" value="Unassembled WGS sequence"/>
</dbReference>
<dbReference type="AlphaFoldDB" id="A0A813P3X4"/>
<evidence type="ECO:0000313" key="5">
    <source>
        <dbReference type="EMBL" id="CAF3585890.1"/>
    </source>
</evidence>
<dbReference type="EMBL" id="CAJNOE010000016">
    <property type="protein sequence ID" value="CAF0734269.1"/>
    <property type="molecule type" value="Genomic_DNA"/>
</dbReference>
<evidence type="ECO:0000256" key="1">
    <source>
        <dbReference type="SAM" id="MobiDB-lite"/>
    </source>
</evidence>
<evidence type="ECO:0000313" key="4">
    <source>
        <dbReference type="EMBL" id="CAF0747836.1"/>
    </source>
</evidence>
<proteinExistence type="predicted"/>
<dbReference type="EMBL" id="CAJNOG010000011">
    <property type="protein sequence ID" value="CAF0747836.1"/>
    <property type="molecule type" value="Genomic_DNA"/>
</dbReference>
<evidence type="ECO:0000256" key="2">
    <source>
        <dbReference type="SAM" id="Phobius"/>
    </source>
</evidence>
<dbReference type="Proteomes" id="UP000663868">
    <property type="component" value="Unassembled WGS sequence"/>
</dbReference>
<dbReference type="Proteomes" id="UP000663860">
    <property type="component" value="Unassembled WGS sequence"/>
</dbReference>
<reference evidence="4" key="1">
    <citation type="submission" date="2021-02" db="EMBL/GenBank/DDBJ databases">
        <authorList>
            <person name="Nowell W R."/>
        </authorList>
    </citation>
    <scope>NUCLEOTIDE SEQUENCE</scope>
</reference>
<name>A0A813P3X4_9BILA</name>
<comment type="caution">
    <text evidence="4">The sequence shown here is derived from an EMBL/GenBank/DDBJ whole genome shotgun (WGS) entry which is preliminary data.</text>
</comment>
<feature type="transmembrane region" description="Helical" evidence="2">
    <location>
        <begin position="12"/>
        <end position="34"/>
    </location>
</feature>
<evidence type="ECO:0000313" key="6">
    <source>
        <dbReference type="EMBL" id="CAF3833035.1"/>
    </source>
</evidence>
<sequence length="269" mass="29781">MLNPNKTTFLLIWPRCFITFIAILELLAVIMFFLTELCSVAANFWTTNVFAGGWCGLVALIHVIALFVTGLCLPGPASAFRAALITMLLFIACAALISFDIVFLIRPTTCILTPSCADNAVSTTIFSYNFRQSFFQTFNSWGPFTSYSESQVKLLCEAIQLGLAGLCCIIGVIYLVIYFECLRKIKKHHQVGPNVPGNNNTPLGPPITPAQIYMSRPPPHPSQQPYMVPPQPAYYAPPPPVQPPYYAPPPPVQPAYYAPPQQYQPAYPR</sequence>
<dbReference type="EMBL" id="CAJOBB010000150">
    <property type="protein sequence ID" value="CAF3585890.1"/>
    <property type="molecule type" value="Genomic_DNA"/>
</dbReference>
<evidence type="ECO:0008006" key="8">
    <source>
        <dbReference type="Google" id="ProtNLM"/>
    </source>
</evidence>
<keyword evidence="2" id="KW-0472">Membrane</keyword>
<feature type="compositionally biased region" description="Pro residues" evidence="1">
    <location>
        <begin position="216"/>
        <end position="231"/>
    </location>
</feature>
<dbReference type="Proteomes" id="UP000663844">
    <property type="component" value="Unassembled WGS sequence"/>
</dbReference>
<feature type="transmembrane region" description="Helical" evidence="2">
    <location>
        <begin position="85"/>
        <end position="105"/>
    </location>
</feature>
<accession>A0A813P3X4</accession>
<keyword evidence="2" id="KW-0812">Transmembrane</keyword>
<evidence type="ECO:0000313" key="7">
    <source>
        <dbReference type="Proteomes" id="UP000663845"/>
    </source>
</evidence>
<feature type="transmembrane region" description="Helical" evidence="2">
    <location>
        <begin position="49"/>
        <end position="73"/>
    </location>
</feature>
<dbReference type="EMBL" id="CAJOAZ010001587">
    <property type="protein sequence ID" value="CAF3833035.1"/>
    <property type="molecule type" value="Genomic_DNA"/>
</dbReference>
<organism evidence="4 7">
    <name type="scientific">Adineta steineri</name>
    <dbReference type="NCBI Taxonomy" id="433720"/>
    <lineage>
        <taxon>Eukaryota</taxon>
        <taxon>Metazoa</taxon>
        <taxon>Spiralia</taxon>
        <taxon>Gnathifera</taxon>
        <taxon>Rotifera</taxon>
        <taxon>Eurotatoria</taxon>
        <taxon>Bdelloidea</taxon>
        <taxon>Adinetida</taxon>
        <taxon>Adinetidae</taxon>
        <taxon>Adineta</taxon>
    </lineage>
</organism>
<feature type="transmembrane region" description="Helical" evidence="2">
    <location>
        <begin position="158"/>
        <end position="179"/>
    </location>
</feature>